<keyword evidence="1" id="KW-0472">Membrane</keyword>
<keyword evidence="1" id="KW-0812">Transmembrane</keyword>
<sequence length="301" mass="34134">MTGLRKLAAYQKYVFFSILFIIGILLGSFLANKLIVVKASPDSKTLERKLEQFVKDRTDSRVSHISVYFVDLNDNFEIGINQNYDYDGASLAKLPDMMAILKSAQSDRQILSKTITFYGKKSDRLTQNILPENQLTEGNSYTVWELVERMIVFSDNQANYLLAENIGDIFQNVYADFGVNLPNRQAGQLYLTVKQYTSLLKALFHASYLNKEMSEKALGLLTQVKFKDGLAGGIPGQIKIAHKFGERSWDKISTKQLHDCGIIYYPDRPYLLCVMTRGQSFTSQSAVIKDLSSLIYNLIKI</sequence>
<dbReference type="InterPro" id="IPR000871">
    <property type="entry name" value="Beta-lactam_class-A"/>
</dbReference>
<dbReference type="SUPFAM" id="SSF56601">
    <property type="entry name" value="beta-lactamase/transpeptidase-like"/>
    <property type="match status" value="1"/>
</dbReference>
<dbReference type="Gene3D" id="3.40.710.10">
    <property type="entry name" value="DD-peptidase/beta-lactamase superfamily"/>
    <property type="match status" value="1"/>
</dbReference>
<evidence type="ECO:0000256" key="1">
    <source>
        <dbReference type="SAM" id="Phobius"/>
    </source>
</evidence>
<dbReference type="AlphaFoldDB" id="A0A1F5KSQ1"/>
<dbReference type="EMBL" id="MFDM01000011">
    <property type="protein sequence ID" value="OGE43946.1"/>
    <property type="molecule type" value="Genomic_DNA"/>
</dbReference>
<dbReference type="GO" id="GO:0030655">
    <property type="term" value="P:beta-lactam antibiotic catabolic process"/>
    <property type="evidence" value="ECO:0007669"/>
    <property type="project" value="InterPro"/>
</dbReference>
<dbReference type="GO" id="GO:0008800">
    <property type="term" value="F:beta-lactamase activity"/>
    <property type="evidence" value="ECO:0007669"/>
    <property type="project" value="InterPro"/>
</dbReference>
<evidence type="ECO:0000259" key="2">
    <source>
        <dbReference type="Pfam" id="PF13354"/>
    </source>
</evidence>
<dbReference type="STRING" id="1797785.A3B45_02890"/>
<dbReference type="Proteomes" id="UP000178565">
    <property type="component" value="Unassembled WGS sequence"/>
</dbReference>
<protein>
    <recommendedName>
        <fullName evidence="2">Beta-lactamase class A catalytic domain-containing protein</fullName>
    </recommendedName>
</protein>
<dbReference type="Pfam" id="PF13354">
    <property type="entry name" value="Beta-lactamase2"/>
    <property type="match status" value="1"/>
</dbReference>
<keyword evidence="1" id="KW-1133">Transmembrane helix</keyword>
<dbReference type="PANTHER" id="PTHR35333">
    <property type="entry name" value="BETA-LACTAMASE"/>
    <property type="match status" value="1"/>
</dbReference>
<proteinExistence type="predicted"/>
<name>A0A1F5KSQ1_9BACT</name>
<reference evidence="3 4" key="1">
    <citation type="journal article" date="2016" name="Nat. Commun.">
        <title>Thousands of microbial genomes shed light on interconnected biogeochemical processes in an aquifer system.</title>
        <authorList>
            <person name="Anantharaman K."/>
            <person name="Brown C.T."/>
            <person name="Hug L.A."/>
            <person name="Sharon I."/>
            <person name="Castelle C.J."/>
            <person name="Probst A.J."/>
            <person name="Thomas B.C."/>
            <person name="Singh A."/>
            <person name="Wilkins M.J."/>
            <person name="Karaoz U."/>
            <person name="Brodie E.L."/>
            <person name="Williams K.H."/>
            <person name="Hubbard S.S."/>
            <person name="Banfield J.F."/>
        </authorList>
    </citation>
    <scope>NUCLEOTIDE SEQUENCE [LARGE SCALE GENOMIC DNA]</scope>
</reference>
<dbReference type="InterPro" id="IPR012338">
    <property type="entry name" value="Beta-lactam/transpept-like"/>
</dbReference>
<evidence type="ECO:0000313" key="3">
    <source>
        <dbReference type="EMBL" id="OGE43946.1"/>
    </source>
</evidence>
<evidence type="ECO:0000313" key="4">
    <source>
        <dbReference type="Proteomes" id="UP000178565"/>
    </source>
</evidence>
<gene>
    <name evidence="3" type="ORF">A3B45_02890</name>
</gene>
<feature type="transmembrane region" description="Helical" evidence="1">
    <location>
        <begin position="12"/>
        <end position="31"/>
    </location>
</feature>
<accession>A0A1F5KSQ1</accession>
<dbReference type="GO" id="GO:0046677">
    <property type="term" value="P:response to antibiotic"/>
    <property type="evidence" value="ECO:0007669"/>
    <property type="project" value="InterPro"/>
</dbReference>
<dbReference type="InterPro" id="IPR045155">
    <property type="entry name" value="Beta-lactam_cat"/>
</dbReference>
<comment type="caution">
    <text evidence="3">The sequence shown here is derived from an EMBL/GenBank/DDBJ whole genome shotgun (WGS) entry which is preliminary data.</text>
</comment>
<feature type="domain" description="Beta-lactamase class A catalytic" evidence="2">
    <location>
        <begin position="66"/>
        <end position="276"/>
    </location>
</feature>
<dbReference type="PANTHER" id="PTHR35333:SF3">
    <property type="entry name" value="BETA-LACTAMASE-TYPE TRANSPEPTIDASE FOLD CONTAINING PROTEIN"/>
    <property type="match status" value="1"/>
</dbReference>
<organism evidence="3 4">
    <name type="scientific">Candidatus Daviesbacteria bacterium RIFCSPLOWO2_01_FULL_39_12</name>
    <dbReference type="NCBI Taxonomy" id="1797785"/>
    <lineage>
        <taxon>Bacteria</taxon>
        <taxon>Candidatus Daviesiibacteriota</taxon>
    </lineage>
</organism>